<dbReference type="SUPFAM" id="SSF46785">
    <property type="entry name" value="Winged helix' DNA-binding domain"/>
    <property type="match status" value="1"/>
</dbReference>
<evidence type="ECO:0000256" key="3">
    <source>
        <dbReference type="ARBA" id="ARBA00023163"/>
    </source>
</evidence>
<dbReference type="GO" id="GO:0003677">
    <property type="term" value="F:DNA binding"/>
    <property type="evidence" value="ECO:0007669"/>
    <property type="project" value="UniProtKB-KW"/>
</dbReference>
<evidence type="ECO:0000256" key="1">
    <source>
        <dbReference type="ARBA" id="ARBA00023015"/>
    </source>
</evidence>
<dbReference type="InterPro" id="IPR036390">
    <property type="entry name" value="WH_DNA-bd_sf"/>
</dbReference>
<dbReference type="PROSITE" id="PS50949">
    <property type="entry name" value="HTH_GNTR"/>
    <property type="match status" value="1"/>
</dbReference>
<dbReference type="SUPFAM" id="SSF48008">
    <property type="entry name" value="GntR ligand-binding domain-like"/>
    <property type="match status" value="1"/>
</dbReference>
<dbReference type="SMART" id="SM00345">
    <property type="entry name" value="HTH_GNTR"/>
    <property type="match status" value="1"/>
</dbReference>
<organism evidence="6 7">
    <name type="scientific">Limobrevibacterium gyesilva</name>
    <dbReference type="NCBI Taxonomy" id="2991712"/>
    <lineage>
        <taxon>Bacteria</taxon>
        <taxon>Pseudomonadati</taxon>
        <taxon>Pseudomonadota</taxon>
        <taxon>Alphaproteobacteria</taxon>
        <taxon>Acetobacterales</taxon>
        <taxon>Acetobacteraceae</taxon>
        <taxon>Limobrevibacterium</taxon>
    </lineage>
</organism>
<dbReference type="InterPro" id="IPR008920">
    <property type="entry name" value="TF_FadR/GntR_C"/>
</dbReference>
<protein>
    <submittedName>
        <fullName evidence="6">GntR family transcriptional regulator</fullName>
    </submittedName>
</protein>
<keyword evidence="3" id="KW-0804">Transcription</keyword>
<dbReference type="InterPro" id="IPR011711">
    <property type="entry name" value="GntR_C"/>
</dbReference>
<evidence type="ECO:0000256" key="4">
    <source>
        <dbReference type="SAM" id="MobiDB-lite"/>
    </source>
</evidence>
<dbReference type="AlphaFoldDB" id="A0AA42CGU0"/>
<feature type="domain" description="HTH gntR-type" evidence="5">
    <location>
        <begin position="17"/>
        <end position="84"/>
    </location>
</feature>
<comment type="caution">
    <text evidence="6">The sequence shown here is derived from an EMBL/GenBank/DDBJ whole genome shotgun (WGS) entry which is preliminary data.</text>
</comment>
<name>A0AA42CGU0_9PROT</name>
<dbReference type="Pfam" id="PF07729">
    <property type="entry name" value="FCD"/>
    <property type="match status" value="1"/>
</dbReference>
<feature type="region of interest" description="Disordered" evidence="4">
    <location>
        <begin position="238"/>
        <end position="262"/>
    </location>
</feature>
<keyword evidence="1" id="KW-0805">Transcription regulation</keyword>
<dbReference type="Gene3D" id="1.10.10.10">
    <property type="entry name" value="Winged helix-like DNA-binding domain superfamily/Winged helix DNA-binding domain"/>
    <property type="match status" value="1"/>
</dbReference>
<dbReference type="Gene3D" id="1.20.120.530">
    <property type="entry name" value="GntR ligand-binding domain-like"/>
    <property type="match status" value="1"/>
</dbReference>
<dbReference type="PANTHER" id="PTHR43537:SF20">
    <property type="entry name" value="HTH-TYPE TRANSCRIPTIONAL REPRESSOR GLAR"/>
    <property type="match status" value="1"/>
</dbReference>
<dbReference type="PANTHER" id="PTHR43537">
    <property type="entry name" value="TRANSCRIPTIONAL REGULATOR, GNTR FAMILY"/>
    <property type="match status" value="1"/>
</dbReference>
<evidence type="ECO:0000313" key="6">
    <source>
        <dbReference type="EMBL" id="MCW3474317.1"/>
    </source>
</evidence>
<reference evidence="6" key="2">
    <citation type="submission" date="2022-10" db="EMBL/GenBank/DDBJ databases">
        <authorList>
            <person name="Trinh H.N."/>
        </authorList>
    </citation>
    <scope>NUCLEOTIDE SEQUENCE</scope>
    <source>
        <strain evidence="6">RN2-1</strain>
    </source>
</reference>
<dbReference type="Proteomes" id="UP001165679">
    <property type="component" value="Unassembled WGS sequence"/>
</dbReference>
<reference evidence="6" key="1">
    <citation type="submission" date="2022-09" db="EMBL/GenBank/DDBJ databases">
        <title>Rhodovastum sp. nov. RN2-1 isolated from soil in Seongnam, South Korea.</title>
        <authorList>
            <person name="Le N.T."/>
        </authorList>
    </citation>
    <scope>NUCLEOTIDE SEQUENCE</scope>
    <source>
        <strain evidence="6">RN2-1</strain>
    </source>
</reference>
<dbReference type="SMART" id="SM00895">
    <property type="entry name" value="FCD"/>
    <property type="match status" value="1"/>
</dbReference>
<keyword evidence="7" id="KW-1185">Reference proteome</keyword>
<evidence type="ECO:0000256" key="2">
    <source>
        <dbReference type="ARBA" id="ARBA00023125"/>
    </source>
</evidence>
<evidence type="ECO:0000313" key="7">
    <source>
        <dbReference type="Proteomes" id="UP001165679"/>
    </source>
</evidence>
<dbReference type="Pfam" id="PF00392">
    <property type="entry name" value="GntR"/>
    <property type="match status" value="1"/>
</dbReference>
<proteinExistence type="predicted"/>
<sequence length="262" mass="29439">MDDVQDDRDLPPAATGGPVMEATYSRLRADILSGALPPGGKLKLDVLRDRYDASINTLRETLSRLVADGLVQSEGQRGFTVVPASLADLRDITEMRRMLECEAARRSLQRADLEWEARVVAAYHKLSRIEAVVDENHERWGGKLEEYNREFHAALISACGSRWLLHLFGVMYDQSLRYRMLALQTKDFPRAQSRREHRELLDAALARDADRVTEVLGVHITKGLELYLPLETDAVAPAPKPARLKPAGPKPARPRRKNAETP</sequence>
<dbReference type="RefSeq" id="WP_264712944.1">
    <property type="nucleotide sequence ID" value="NZ_JAPDNT010000003.1"/>
</dbReference>
<gene>
    <name evidence="6" type="ORF">OL599_06960</name>
</gene>
<dbReference type="GO" id="GO:0003700">
    <property type="term" value="F:DNA-binding transcription factor activity"/>
    <property type="evidence" value="ECO:0007669"/>
    <property type="project" value="InterPro"/>
</dbReference>
<dbReference type="EMBL" id="JAPDNT010000003">
    <property type="protein sequence ID" value="MCW3474317.1"/>
    <property type="molecule type" value="Genomic_DNA"/>
</dbReference>
<dbReference type="InterPro" id="IPR036388">
    <property type="entry name" value="WH-like_DNA-bd_sf"/>
</dbReference>
<keyword evidence="2" id="KW-0238">DNA-binding</keyword>
<evidence type="ECO:0000259" key="5">
    <source>
        <dbReference type="PROSITE" id="PS50949"/>
    </source>
</evidence>
<accession>A0AA42CGU0</accession>
<dbReference type="InterPro" id="IPR000524">
    <property type="entry name" value="Tscrpt_reg_HTH_GntR"/>
</dbReference>